<sequence>CLTRLIVLNPINYMSKFMGGVESGWSKNNR</sequence>
<feature type="non-terminal residue" evidence="1">
    <location>
        <position position="1"/>
    </location>
</feature>
<reference evidence="1" key="1">
    <citation type="journal article" date="2015" name="Nature">
        <title>Complex archaea that bridge the gap between prokaryotes and eukaryotes.</title>
        <authorList>
            <person name="Spang A."/>
            <person name="Saw J.H."/>
            <person name="Jorgensen S.L."/>
            <person name="Zaremba-Niedzwiedzka K."/>
            <person name="Martijn J."/>
            <person name="Lind A.E."/>
            <person name="van Eijk R."/>
            <person name="Schleper C."/>
            <person name="Guy L."/>
            <person name="Ettema T.J."/>
        </authorList>
    </citation>
    <scope>NUCLEOTIDE SEQUENCE</scope>
</reference>
<comment type="caution">
    <text evidence="1">The sequence shown here is derived from an EMBL/GenBank/DDBJ whole genome shotgun (WGS) entry which is preliminary data.</text>
</comment>
<dbReference type="AlphaFoldDB" id="A0A0F9DH30"/>
<protein>
    <submittedName>
        <fullName evidence="1">Uncharacterized protein</fullName>
    </submittedName>
</protein>
<accession>A0A0F9DH30</accession>
<proteinExistence type="predicted"/>
<dbReference type="EMBL" id="LAZR01028990">
    <property type="protein sequence ID" value="KKL60909.1"/>
    <property type="molecule type" value="Genomic_DNA"/>
</dbReference>
<gene>
    <name evidence="1" type="ORF">LCGC14_2200630</name>
</gene>
<evidence type="ECO:0000313" key="1">
    <source>
        <dbReference type="EMBL" id="KKL60909.1"/>
    </source>
</evidence>
<organism evidence="1">
    <name type="scientific">marine sediment metagenome</name>
    <dbReference type="NCBI Taxonomy" id="412755"/>
    <lineage>
        <taxon>unclassified sequences</taxon>
        <taxon>metagenomes</taxon>
        <taxon>ecological metagenomes</taxon>
    </lineage>
</organism>
<name>A0A0F9DH30_9ZZZZ</name>